<dbReference type="InterPro" id="IPR003356">
    <property type="entry name" value="DNA_methylase_A-5"/>
</dbReference>
<dbReference type="EMBL" id="JHAJ01000022">
    <property type="protein sequence ID" value="KLA47006.1"/>
    <property type="molecule type" value="Genomic_DNA"/>
</dbReference>
<evidence type="ECO:0000313" key="3">
    <source>
        <dbReference type="Proteomes" id="UP000035618"/>
    </source>
</evidence>
<dbReference type="AlphaFoldDB" id="A0A837ITY3"/>
<accession>A0A837ITY3</accession>
<gene>
    <name evidence="2" type="ORF">LRB_448</name>
</gene>
<dbReference type="GO" id="GO:0008170">
    <property type="term" value="F:N-methyltransferase activity"/>
    <property type="evidence" value="ECO:0007669"/>
    <property type="project" value="InterPro"/>
</dbReference>
<dbReference type="SUPFAM" id="SSF53335">
    <property type="entry name" value="S-adenosyl-L-methionine-dependent methyltransferases"/>
    <property type="match status" value="1"/>
</dbReference>
<comment type="caution">
    <text evidence="2">The sequence shown here is derived from an EMBL/GenBank/DDBJ whole genome shotgun (WGS) entry which is preliminary data.</text>
</comment>
<dbReference type="GO" id="GO:0003677">
    <property type="term" value="F:DNA binding"/>
    <property type="evidence" value="ECO:0007669"/>
    <property type="project" value="InterPro"/>
</dbReference>
<proteinExistence type="predicted"/>
<sequence length="227" mass="26271">MRGEMMVKFDVKTVNDLLGIDDAFKAPERLMEILLKKEEREELFGNFLKIDTNLDYDWFHEYFETEQAERKAKKQDFTPNSVAKLANSIVSEPGQTDYYEMAAGTGGMMIARWVYNAKEDPAFAHKRKDTMANDILTSSIFTYDPQAYWYHLEELSDRAIPFLLFNASIRGINAVVIQCDSLSRKAKRAFYVKSDNYNFLAFSNILEIPKTDDFAKFLNVEWEGDLG</sequence>
<name>A0A837ITY3_9LACO</name>
<reference evidence="2 3" key="1">
    <citation type="journal article" date="2015" name="BMC Microbiol.">
        <title>Lactobacillus ruminis strains cluster according to their mammalian gut source.</title>
        <authorList>
            <person name="O' Donnell M.M."/>
            <person name="Harris H.M."/>
            <person name="Lynch D.B."/>
            <person name="Ross R.P."/>
            <person name="O'Toole P.W."/>
        </authorList>
    </citation>
    <scope>NUCLEOTIDE SEQUENCE [LARGE SCALE GENOMIC DNA]</scope>
    <source>
        <strain evidence="2 3">ATCC 27780</strain>
    </source>
</reference>
<evidence type="ECO:0000259" key="1">
    <source>
        <dbReference type="Pfam" id="PF02384"/>
    </source>
</evidence>
<dbReference type="InterPro" id="IPR029063">
    <property type="entry name" value="SAM-dependent_MTases_sf"/>
</dbReference>
<dbReference type="Pfam" id="PF02384">
    <property type="entry name" value="N6_Mtase"/>
    <property type="match status" value="1"/>
</dbReference>
<protein>
    <submittedName>
        <fullName evidence="2">Phage protein</fullName>
    </submittedName>
</protein>
<feature type="domain" description="DNA methylase adenine-specific" evidence="1">
    <location>
        <begin position="60"/>
        <end position="115"/>
    </location>
</feature>
<organism evidence="2 3">
    <name type="scientific">Ligilactobacillus ruminis</name>
    <dbReference type="NCBI Taxonomy" id="1623"/>
    <lineage>
        <taxon>Bacteria</taxon>
        <taxon>Bacillati</taxon>
        <taxon>Bacillota</taxon>
        <taxon>Bacilli</taxon>
        <taxon>Lactobacillales</taxon>
        <taxon>Lactobacillaceae</taxon>
        <taxon>Ligilactobacillus</taxon>
    </lineage>
</organism>
<evidence type="ECO:0000313" key="2">
    <source>
        <dbReference type="EMBL" id="KLA47006.1"/>
    </source>
</evidence>
<dbReference type="Gene3D" id="3.40.50.150">
    <property type="entry name" value="Vaccinia Virus protein VP39"/>
    <property type="match status" value="1"/>
</dbReference>
<dbReference type="Proteomes" id="UP000035618">
    <property type="component" value="Unassembled WGS sequence"/>
</dbReference>